<evidence type="ECO:0000256" key="1">
    <source>
        <dbReference type="ARBA" id="ARBA00001947"/>
    </source>
</evidence>
<dbReference type="PANTHER" id="PTHR43808:SF31">
    <property type="entry name" value="N-ACETYL-L-CITRULLINE DEACETYLASE"/>
    <property type="match status" value="1"/>
</dbReference>
<keyword evidence="5" id="KW-0378">Hydrolase</keyword>
<name>A0ABV0F564_9ENTE</name>
<evidence type="ECO:0008006" key="11">
    <source>
        <dbReference type="Google" id="ProtNLM"/>
    </source>
</evidence>
<dbReference type="InterPro" id="IPR050072">
    <property type="entry name" value="Peptidase_M20A"/>
</dbReference>
<evidence type="ECO:0000313" key="9">
    <source>
        <dbReference type="EMBL" id="MEO1782419.1"/>
    </source>
</evidence>
<proteinExistence type="inferred from homology"/>
<evidence type="ECO:0000256" key="5">
    <source>
        <dbReference type="ARBA" id="ARBA00022801"/>
    </source>
</evidence>
<dbReference type="Gene3D" id="3.40.630.10">
    <property type="entry name" value="Zn peptidases"/>
    <property type="match status" value="1"/>
</dbReference>
<sequence length="449" mass="48766">MTFIKEEHRQQAVAALSHIVAIPSVLDETDSHPGQPFGAGCLKALEETLAICQKLGFRTFQDPEGYYGYAEVGAGVELFGILCHLDVVPAEGQEGWLTNPFEPVIQDGKIIARGVQDDKGPTMAALFGVKALMDAGVEFNQRVRFIFGTDEENLWRCINRYNEKEEMITAGFAPDSKFPLTFAEKGLLQVYLTGAGSNELTLSCGGALNVVPDHAEYRGASRDLLATALDELGYAYEEHGMGLSVLGKSVHSKLAPKGQNAVTRLAQGLVKAGLFTELSGVTLLGAVIGEDATGASFVGEFSDEVSGPMTMNVASLSITPEETRIGLDFRYPVTLEKETLVKALTEKAATYGLTYHEHDYLAPLYVPVDSPLITTLLATYRELTGDQTEPFVNGGATFARAMTNCVAFGAMFADTPDYVHQANEQWSLASFYQVMEIYAETIYRMCGKK</sequence>
<reference evidence="9" key="2">
    <citation type="submission" date="2024-02" db="EMBL/GenBank/DDBJ databases">
        <title>The Genome Sequence of Enterococcus diestrammenae JM9A.</title>
        <authorList>
            <person name="Earl A."/>
            <person name="Manson A."/>
            <person name="Gilmore M."/>
            <person name="Sanders J."/>
            <person name="Shea T."/>
            <person name="Howe W."/>
            <person name="Livny J."/>
            <person name="Cuomo C."/>
            <person name="Neafsey D."/>
            <person name="Birren B."/>
        </authorList>
    </citation>
    <scope>NUCLEOTIDE SEQUENCE</scope>
    <source>
        <strain evidence="9">JM9A</strain>
    </source>
</reference>
<keyword evidence="3" id="KW-0645">Protease</keyword>
<gene>
    <name evidence="9" type="ORF">BAU18_002013</name>
</gene>
<keyword evidence="4" id="KW-0479">Metal-binding</keyword>
<accession>A0ABV0F564</accession>
<evidence type="ECO:0000256" key="8">
    <source>
        <dbReference type="ARBA" id="ARBA00023049"/>
    </source>
</evidence>
<keyword evidence="6" id="KW-0862">Zinc</keyword>
<comment type="caution">
    <text evidence="9">The sequence shown here is derived from an EMBL/GenBank/DDBJ whole genome shotgun (WGS) entry which is preliminary data.</text>
</comment>
<dbReference type="NCBIfam" id="NF005542">
    <property type="entry name" value="PRK07205.1"/>
    <property type="match status" value="1"/>
</dbReference>
<organism evidence="9 10">
    <name type="scientific">Enterococcus diestrammenae</name>
    <dbReference type="NCBI Taxonomy" id="1155073"/>
    <lineage>
        <taxon>Bacteria</taxon>
        <taxon>Bacillati</taxon>
        <taxon>Bacillota</taxon>
        <taxon>Bacilli</taxon>
        <taxon>Lactobacillales</taxon>
        <taxon>Enterococcaceae</taxon>
        <taxon>Enterococcus</taxon>
    </lineage>
</organism>
<keyword evidence="8" id="KW-0482">Metalloprotease</keyword>
<evidence type="ECO:0000256" key="7">
    <source>
        <dbReference type="ARBA" id="ARBA00022997"/>
    </source>
</evidence>
<evidence type="ECO:0000256" key="2">
    <source>
        <dbReference type="ARBA" id="ARBA00006247"/>
    </source>
</evidence>
<evidence type="ECO:0000256" key="6">
    <source>
        <dbReference type="ARBA" id="ARBA00022833"/>
    </source>
</evidence>
<dbReference type="InterPro" id="IPR010964">
    <property type="entry name" value="M20A_pepV-rel"/>
</dbReference>
<keyword evidence="7" id="KW-0224">Dipeptidase</keyword>
<dbReference type="InterPro" id="IPR036264">
    <property type="entry name" value="Bact_exopeptidase_dim_dom"/>
</dbReference>
<dbReference type="NCBIfam" id="TIGR01887">
    <property type="entry name" value="dipeptidaselike"/>
    <property type="match status" value="1"/>
</dbReference>
<dbReference type="SUPFAM" id="SSF53187">
    <property type="entry name" value="Zn-dependent exopeptidases"/>
    <property type="match status" value="1"/>
</dbReference>
<reference evidence="9" key="1">
    <citation type="submission" date="2016-06" db="EMBL/GenBank/DDBJ databases">
        <authorList>
            <person name="Van Tyne D."/>
        </authorList>
    </citation>
    <scope>NUCLEOTIDE SEQUENCE</scope>
    <source>
        <strain evidence="9">JM9A</strain>
    </source>
</reference>
<comment type="cofactor">
    <cofactor evidence="1">
        <name>Zn(2+)</name>
        <dbReference type="ChEBI" id="CHEBI:29105"/>
    </cofactor>
</comment>
<dbReference type="Proteomes" id="UP001429357">
    <property type="component" value="Unassembled WGS sequence"/>
</dbReference>
<evidence type="ECO:0000256" key="3">
    <source>
        <dbReference type="ARBA" id="ARBA00022670"/>
    </source>
</evidence>
<dbReference type="InterPro" id="IPR002933">
    <property type="entry name" value="Peptidase_M20"/>
</dbReference>
<comment type="similarity">
    <text evidence="2">Belongs to the peptidase M20A family.</text>
</comment>
<dbReference type="Gene3D" id="3.30.70.360">
    <property type="match status" value="2"/>
</dbReference>
<protein>
    <recommendedName>
        <fullName evidence="11">Dipeptidase</fullName>
    </recommendedName>
</protein>
<keyword evidence="10" id="KW-1185">Reference proteome</keyword>
<evidence type="ECO:0000256" key="4">
    <source>
        <dbReference type="ARBA" id="ARBA00022723"/>
    </source>
</evidence>
<dbReference type="PANTHER" id="PTHR43808">
    <property type="entry name" value="ACETYLORNITHINE DEACETYLASE"/>
    <property type="match status" value="1"/>
</dbReference>
<dbReference type="EMBL" id="MAEI02000001">
    <property type="protein sequence ID" value="MEO1782419.1"/>
    <property type="molecule type" value="Genomic_DNA"/>
</dbReference>
<evidence type="ECO:0000313" key="10">
    <source>
        <dbReference type="Proteomes" id="UP001429357"/>
    </source>
</evidence>
<dbReference type="Pfam" id="PF01546">
    <property type="entry name" value="Peptidase_M20"/>
    <property type="match status" value="1"/>
</dbReference>
<dbReference type="SUPFAM" id="SSF55031">
    <property type="entry name" value="Bacterial exopeptidase dimerisation domain"/>
    <property type="match status" value="1"/>
</dbReference>